<reference evidence="2 3" key="1">
    <citation type="submission" date="2020-02" db="EMBL/GenBank/DDBJ databases">
        <title>Bird 10,000 Genomes (B10K) Project - Family phase.</title>
        <authorList>
            <person name="Zhang G."/>
        </authorList>
    </citation>
    <scope>NUCLEOTIDE SEQUENCE [LARGE SCALE GENOMIC DNA]</scope>
    <source>
        <strain evidence="2">B10K-DU-017-21</strain>
    </source>
</reference>
<keyword evidence="1" id="KW-0732">Signal</keyword>
<feature type="signal peptide" evidence="1">
    <location>
        <begin position="1"/>
        <end position="20"/>
    </location>
</feature>
<dbReference type="InterPro" id="IPR036816">
    <property type="entry name" value="RNaseA-like_dom_sf"/>
</dbReference>
<dbReference type="AlphaFoldDB" id="A0A852LGP4"/>
<dbReference type="EMBL" id="WBNK01000023">
    <property type="protein sequence ID" value="NXX87970.1"/>
    <property type="molecule type" value="Genomic_DNA"/>
</dbReference>
<name>A0A852LGP4_9AVES</name>
<sequence>MAGWALCMAVMLAALAGALGESRYEKFLRQHVDYPRTSGLAPRRYCEIMLARR</sequence>
<feature type="non-terminal residue" evidence="2">
    <location>
        <position position="53"/>
    </location>
</feature>
<gene>
    <name evidence="2" type="primary">Rnl2</name>
    <name evidence="2" type="ORF">CENBEN_R04428</name>
</gene>
<evidence type="ECO:0000313" key="2">
    <source>
        <dbReference type="EMBL" id="NXX87970.1"/>
    </source>
</evidence>
<organism evidence="2 3">
    <name type="scientific">Centropus bengalensis</name>
    <name type="common">lesser coucal</name>
    <dbReference type="NCBI Taxonomy" id="1463675"/>
    <lineage>
        <taxon>Eukaryota</taxon>
        <taxon>Metazoa</taxon>
        <taxon>Chordata</taxon>
        <taxon>Craniata</taxon>
        <taxon>Vertebrata</taxon>
        <taxon>Euteleostomi</taxon>
        <taxon>Archelosauria</taxon>
        <taxon>Archosauria</taxon>
        <taxon>Dinosauria</taxon>
        <taxon>Saurischia</taxon>
        <taxon>Theropoda</taxon>
        <taxon>Coelurosauria</taxon>
        <taxon>Aves</taxon>
        <taxon>Neognathae</taxon>
        <taxon>Neoaves</taxon>
        <taxon>Otidimorphae</taxon>
        <taxon>Cuculiformes</taxon>
        <taxon>Centropidae</taxon>
        <taxon>Centropus</taxon>
    </lineage>
</organism>
<accession>A0A852LGP4</accession>
<keyword evidence="3" id="KW-1185">Reference proteome</keyword>
<dbReference type="SUPFAM" id="SSF54076">
    <property type="entry name" value="RNase A-like"/>
    <property type="match status" value="1"/>
</dbReference>
<proteinExistence type="predicted"/>
<evidence type="ECO:0000256" key="1">
    <source>
        <dbReference type="SAM" id="SignalP"/>
    </source>
</evidence>
<protein>
    <submittedName>
        <fullName evidence="2">RNL2 Ribonuclease</fullName>
    </submittedName>
</protein>
<feature type="chain" id="PRO_5033011277" evidence="1">
    <location>
        <begin position="21"/>
        <end position="53"/>
    </location>
</feature>
<feature type="non-terminal residue" evidence="2">
    <location>
        <position position="1"/>
    </location>
</feature>
<evidence type="ECO:0000313" key="3">
    <source>
        <dbReference type="Proteomes" id="UP000632886"/>
    </source>
</evidence>
<dbReference type="Proteomes" id="UP000632886">
    <property type="component" value="Unassembled WGS sequence"/>
</dbReference>
<comment type="caution">
    <text evidence="2">The sequence shown here is derived from an EMBL/GenBank/DDBJ whole genome shotgun (WGS) entry which is preliminary data.</text>
</comment>